<proteinExistence type="predicted"/>
<organism evidence="1 2">
    <name type="scientific">Solanum commersonii</name>
    <name type="common">Commerson's wild potato</name>
    <name type="synonym">Commerson's nightshade</name>
    <dbReference type="NCBI Taxonomy" id="4109"/>
    <lineage>
        <taxon>Eukaryota</taxon>
        <taxon>Viridiplantae</taxon>
        <taxon>Streptophyta</taxon>
        <taxon>Embryophyta</taxon>
        <taxon>Tracheophyta</taxon>
        <taxon>Spermatophyta</taxon>
        <taxon>Magnoliopsida</taxon>
        <taxon>eudicotyledons</taxon>
        <taxon>Gunneridae</taxon>
        <taxon>Pentapetalae</taxon>
        <taxon>asterids</taxon>
        <taxon>lamiids</taxon>
        <taxon>Solanales</taxon>
        <taxon>Solanaceae</taxon>
        <taxon>Solanoideae</taxon>
        <taxon>Solaneae</taxon>
        <taxon>Solanum</taxon>
    </lineage>
</organism>
<keyword evidence="2" id="KW-1185">Reference proteome</keyword>
<comment type="caution">
    <text evidence="1">The sequence shown here is derived from an EMBL/GenBank/DDBJ whole genome shotgun (WGS) entry which is preliminary data.</text>
</comment>
<gene>
    <name evidence="1" type="ORF">H5410_062058</name>
</gene>
<evidence type="ECO:0000313" key="2">
    <source>
        <dbReference type="Proteomes" id="UP000824120"/>
    </source>
</evidence>
<dbReference type="AlphaFoldDB" id="A0A9J5WAI8"/>
<accession>A0A9J5WAI8</accession>
<dbReference type="InterPro" id="IPR036691">
    <property type="entry name" value="Endo/exonu/phosph_ase_sf"/>
</dbReference>
<sequence length="111" mass="12821">MHFAKANCNGKIWLFVKEGYQVDIVVYSTQQIMLKIHDTHLDKAFHIIGGDLNMVLNEEEKINGNPVHPDDTEELANCTRSGNLIEVYYKCSSFNWWNGRAAEDCIFERLD</sequence>
<dbReference type="Proteomes" id="UP000824120">
    <property type="component" value="Chromosome 12"/>
</dbReference>
<dbReference type="SUPFAM" id="SSF56219">
    <property type="entry name" value="DNase I-like"/>
    <property type="match status" value="1"/>
</dbReference>
<reference evidence="1 2" key="1">
    <citation type="submission" date="2020-09" db="EMBL/GenBank/DDBJ databases">
        <title>De no assembly of potato wild relative species, Solanum commersonii.</title>
        <authorList>
            <person name="Cho K."/>
        </authorList>
    </citation>
    <scope>NUCLEOTIDE SEQUENCE [LARGE SCALE GENOMIC DNA]</scope>
    <source>
        <strain evidence="1">LZ3.2</strain>
        <tissue evidence="1">Leaf</tissue>
    </source>
</reference>
<protein>
    <submittedName>
        <fullName evidence="1">Uncharacterized protein</fullName>
    </submittedName>
</protein>
<name>A0A9J5WAI8_SOLCO</name>
<dbReference type="EMBL" id="JACXVP010000012">
    <property type="protein sequence ID" value="KAG5572292.1"/>
    <property type="molecule type" value="Genomic_DNA"/>
</dbReference>
<evidence type="ECO:0000313" key="1">
    <source>
        <dbReference type="EMBL" id="KAG5572292.1"/>
    </source>
</evidence>
<dbReference type="Gene3D" id="3.60.10.10">
    <property type="entry name" value="Endonuclease/exonuclease/phosphatase"/>
    <property type="match status" value="1"/>
</dbReference>